<evidence type="ECO:0000313" key="3">
    <source>
        <dbReference type="EMBL" id="MDI9864531.1"/>
    </source>
</evidence>
<feature type="compositionally biased region" description="Low complexity" evidence="1">
    <location>
        <begin position="260"/>
        <end position="304"/>
    </location>
</feature>
<keyword evidence="2" id="KW-0812">Transmembrane</keyword>
<dbReference type="RefSeq" id="WP_283369716.1">
    <property type="nucleotide sequence ID" value="NZ_JASHID010000005.1"/>
</dbReference>
<feature type="transmembrane region" description="Helical" evidence="2">
    <location>
        <begin position="195"/>
        <end position="214"/>
    </location>
</feature>
<evidence type="ECO:0000256" key="2">
    <source>
        <dbReference type="SAM" id="Phobius"/>
    </source>
</evidence>
<keyword evidence="4" id="KW-1185">Reference proteome</keyword>
<sequence>MDTNYSQNILEPEDSETAYRAMRDSILQVFHLGTKIAKESNPDHELQVSWDLADTSLMNWISDTHCYLSRKGHKLQFLARPSKLDIISFTLNEGDKLLICSESLRQHLSDNEIDEILQKGNTPENGIQNLQNAVDPQKKLKINLVILEVINSKKSEESPVVKPLVPVEEVKVEKVITSTPSASKPKSKDKETNSLILWTSLGLIAGGIAFFLWYSSNSHRLNGDTIPLIDSVQLSKTPSADSTAIAKANAQLSEELGIDTNSSSTSTSPNSTSTTETTQKSSTSTVGFQSSDKNSTESSSSKNNTRTKRALTQDEAVLQQELLNQQKTKWTSIRDALKQEVDNGSKESIEKLKNSEMVLSRIDKKLKETAKYLP</sequence>
<keyword evidence="2" id="KW-1133">Transmembrane helix</keyword>
<protein>
    <submittedName>
        <fullName evidence="3">Uncharacterized protein</fullName>
    </submittedName>
</protein>
<comment type="caution">
    <text evidence="3">The sequence shown here is derived from an EMBL/GenBank/DDBJ whole genome shotgun (WGS) entry which is preliminary data.</text>
</comment>
<accession>A0ABT6YLS1</accession>
<feature type="region of interest" description="Disordered" evidence="1">
    <location>
        <begin position="256"/>
        <end position="310"/>
    </location>
</feature>
<reference evidence="3 4" key="1">
    <citation type="submission" date="2023-05" db="EMBL/GenBank/DDBJ databases">
        <title>Novel species of genus Flectobacillus isolated from stream in China.</title>
        <authorList>
            <person name="Lu H."/>
        </authorList>
    </citation>
    <scope>NUCLEOTIDE SEQUENCE [LARGE SCALE GENOMIC DNA]</scope>
    <source>
        <strain evidence="3 4">DC10W</strain>
    </source>
</reference>
<evidence type="ECO:0000256" key="1">
    <source>
        <dbReference type="SAM" id="MobiDB-lite"/>
    </source>
</evidence>
<evidence type="ECO:0000313" key="4">
    <source>
        <dbReference type="Proteomes" id="UP001236569"/>
    </source>
</evidence>
<dbReference type="EMBL" id="JASHID010000005">
    <property type="protein sequence ID" value="MDI9864531.1"/>
    <property type="molecule type" value="Genomic_DNA"/>
</dbReference>
<dbReference type="SUPFAM" id="SSF81606">
    <property type="entry name" value="PP2C-like"/>
    <property type="match status" value="1"/>
</dbReference>
<keyword evidence="2" id="KW-0472">Membrane</keyword>
<gene>
    <name evidence="3" type="ORF">QM480_09375</name>
</gene>
<dbReference type="Proteomes" id="UP001236569">
    <property type="component" value="Unassembled WGS sequence"/>
</dbReference>
<name>A0ABT6YLS1_9BACT</name>
<dbReference type="InterPro" id="IPR036457">
    <property type="entry name" value="PPM-type-like_dom_sf"/>
</dbReference>
<proteinExistence type="predicted"/>
<organism evidence="3 4">
    <name type="scientific">Flectobacillus longus</name>
    <dbReference type="NCBI Taxonomy" id="2984207"/>
    <lineage>
        <taxon>Bacteria</taxon>
        <taxon>Pseudomonadati</taxon>
        <taxon>Bacteroidota</taxon>
        <taxon>Cytophagia</taxon>
        <taxon>Cytophagales</taxon>
        <taxon>Flectobacillaceae</taxon>
        <taxon>Flectobacillus</taxon>
    </lineage>
</organism>